<feature type="transmembrane region" description="Helical" evidence="2">
    <location>
        <begin position="653"/>
        <end position="675"/>
    </location>
</feature>
<feature type="region of interest" description="Disordered" evidence="1">
    <location>
        <begin position="185"/>
        <end position="287"/>
    </location>
</feature>
<feature type="chain" id="PRO_5004198085" evidence="3">
    <location>
        <begin position="24"/>
        <end position="683"/>
    </location>
</feature>
<gene>
    <name evidence="4" type="ORF">P3TCK_08561</name>
</gene>
<keyword evidence="2" id="KW-0472">Membrane</keyword>
<organism evidence="4 5">
    <name type="scientific">Photobacterium profundum 3TCK</name>
    <dbReference type="NCBI Taxonomy" id="314280"/>
    <lineage>
        <taxon>Bacteria</taxon>
        <taxon>Pseudomonadati</taxon>
        <taxon>Pseudomonadota</taxon>
        <taxon>Gammaproteobacteria</taxon>
        <taxon>Vibrionales</taxon>
        <taxon>Vibrionaceae</taxon>
        <taxon>Photobacterium</taxon>
    </lineage>
</organism>
<dbReference type="RefSeq" id="WP_006229728.1">
    <property type="nucleotide sequence ID" value="NZ_CH724134.1"/>
</dbReference>
<dbReference type="PANTHER" id="PTHR24637">
    <property type="entry name" value="COLLAGEN"/>
    <property type="match status" value="1"/>
</dbReference>
<keyword evidence="4" id="KW-0449">Lipoprotein</keyword>
<dbReference type="AlphaFoldDB" id="Q1Z2M6"/>
<evidence type="ECO:0000313" key="5">
    <source>
        <dbReference type="Proteomes" id="UP000003789"/>
    </source>
</evidence>
<evidence type="ECO:0000256" key="1">
    <source>
        <dbReference type="SAM" id="MobiDB-lite"/>
    </source>
</evidence>
<protein>
    <submittedName>
        <fullName evidence="4">Putative lipoprotein</fullName>
    </submittedName>
</protein>
<keyword evidence="2" id="KW-0812">Transmembrane</keyword>
<reference evidence="4 5" key="1">
    <citation type="submission" date="2006-03" db="EMBL/GenBank/DDBJ databases">
        <authorList>
            <person name="Bartlett D.H."/>
            <person name="Valle G."/>
            <person name="Lauro F.M."/>
            <person name="Vezzi A."/>
            <person name="Simonato F."/>
            <person name="Eloe E."/>
            <person name="Vitulo N."/>
            <person name="Stratton T.K."/>
            <person name="D'angelo M."/>
            <person name="Ferriera S."/>
            <person name="Johnson J."/>
            <person name="Kravitz S."/>
            <person name="Beeson K."/>
            <person name="Sutton G."/>
            <person name="Rogers Y."/>
            <person name="Friedman R."/>
            <person name="Frazier M."/>
            <person name="Venter J.C."/>
        </authorList>
    </citation>
    <scope>NUCLEOTIDE SEQUENCE [LARGE SCALE GENOMIC DNA]</scope>
    <source>
        <strain evidence="4 5">3TCK</strain>
    </source>
</reference>
<evidence type="ECO:0000256" key="2">
    <source>
        <dbReference type="SAM" id="Phobius"/>
    </source>
</evidence>
<feature type="signal peptide" evidence="3">
    <location>
        <begin position="1"/>
        <end position="23"/>
    </location>
</feature>
<feature type="compositionally biased region" description="Low complexity" evidence="1">
    <location>
        <begin position="248"/>
        <end position="260"/>
    </location>
</feature>
<accession>Q1Z2M6</accession>
<comment type="caution">
    <text evidence="4">The sequence shown here is derived from an EMBL/GenBank/DDBJ whole genome shotgun (WGS) entry which is preliminary data.</text>
</comment>
<feature type="compositionally biased region" description="Gly residues" evidence="1">
    <location>
        <begin position="185"/>
        <end position="214"/>
    </location>
</feature>
<dbReference type="HOGENOM" id="CLU_432668_0_0_6"/>
<sequence>MKRFLASLCLFITLSFVSTSVFASTFIVSQWQLGSGCQGVYGSLEAVNSACKGQSIGRGNVITYVRLSRQDLYCNFKTSSGGNSSTSCGFFRSNGSCPDGQKFNSSGKCAEPEEEYCDTAAGQNALSSAISACISNPPVGYENTHTYSCSNDAKAILGGCNSKPIDKPCTGDACGGSGSGGDGGNTGGGSSGGDGGSSSGGGSSGGDGSGNGDGNKGEKGDKGDNGDTGEAGKDGVDGIDGEKGTDGIDGINGKDGINGADGRDGVDGLNGSNGRDGVDGERGASGKNGIDGINGLNAEPADLRPVLNSISSLKSFNASEFNSAAASRRNLSSSLDSISALTSGLGGNIDALKVSNKNALSDVKNATDSLGAKADEQTAYQKIIADKMAELNDSFGVGIPELDKKSERNNQLLDDIKAMTAKNNTDLTDANKAQLDKAFAQFDETKKQTDLLANIKELTAELGDNSVTDNELKSVNDKLAQMNNQLGSGNNKLDAINETLIVNESQSSKRTDQLLAALANSDAQGESRWRELRDQYKQGNDDLIDAVGAIGDGIEGAIGEQTDRLLETGLTSGGVNGTASTSTGIVEGVMDDVIDSAVEVIGSGADALEVNAGTLDFVGAYYDDLVGITGDCNGLSFGPLKVSCAQVNRFKEYFGFILYFLTAFTLFDILFTGIVPDPKRAGL</sequence>
<evidence type="ECO:0000313" key="4">
    <source>
        <dbReference type="EMBL" id="EAS42891.1"/>
    </source>
</evidence>
<evidence type="ECO:0000256" key="3">
    <source>
        <dbReference type="SAM" id="SignalP"/>
    </source>
</evidence>
<keyword evidence="2" id="KW-1133">Transmembrane helix</keyword>
<proteinExistence type="predicted"/>
<keyword evidence="3" id="KW-0732">Signal</keyword>
<feature type="compositionally biased region" description="Basic and acidic residues" evidence="1">
    <location>
        <begin position="215"/>
        <end position="246"/>
    </location>
</feature>
<name>Q1Z2M6_9GAMM</name>
<dbReference type="Proteomes" id="UP000003789">
    <property type="component" value="Unassembled WGS sequence"/>
</dbReference>
<dbReference type="EMBL" id="AAPH01000016">
    <property type="protein sequence ID" value="EAS42891.1"/>
    <property type="molecule type" value="Genomic_DNA"/>
</dbReference>